<name>A0A504YJU5_FASGI</name>
<dbReference type="Gene3D" id="2.20.50.20">
    <property type="entry name" value="Lipovitellin. Chain A, domain 3"/>
    <property type="match status" value="1"/>
</dbReference>
<dbReference type="Proteomes" id="UP000316759">
    <property type="component" value="Unassembled WGS sequence"/>
</dbReference>
<dbReference type="PANTHER" id="PTHR23345:SF15">
    <property type="entry name" value="VITELLOGENIN 1-RELATED"/>
    <property type="match status" value="1"/>
</dbReference>
<dbReference type="Pfam" id="PF09172">
    <property type="entry name" value="Vit_open_b-sht"/>
    <property type="match status" value="1"/>
</dbReference>
<dbReference type="Pfam" id="PF01347">
    <property type="entry name" value="Vitellogenin_N"/>
    <property type="match status" value="1"/>
</dbReference>
<accession>A0A504YJU5</accession>
<dbReference type="SUPFAM" id="SSF56968">
    <property type="entry name" value="Lipovitellin-phosvitin complex, beta-sheet shell regions"/>
    <property type="match status" value="1"/>
</dbReference>
<dbReference type="GO" id="GO:0045735">
    <property type="term" value="F:nutrient reservoir activity"/>
    <property type="evidence" value="ECO:0007669"/>
    <property type="project" value="UniProtKB-KW"/>
</dbReference>
<keyword evidence="7" id="KW-1185">Reference proteome</keyword>
<reference evidence="6 7" key="1">
    <citation type="submission" date="2019-04" db="EMBL/GenBank/DDBJ databases">
        <title>Annotation for the trematode Fasciola gigantica.</title>
        <authorList>
            <person name="Choi Y.-J."/>
        </authorList>
    </citation>
    <scope>NUCLEOTIDE SEQUENCE [LARGE SCALE GENOMIC DNA]</scope>
    <source>
        <strain evidence="6">Uganda_cow_1</strain>
    </source>
</reference>
<evidence type="ECO:0000256" key="2">
    <source>
        <dbReference type="ARBA" id="ARBA00023180"/>
    </source>
</evidence>
<comment type="caution">
    <text evidence="3">Lacks conserved residue(s) required for the propagation of feature annotation.</text>
</comment>
<dbReference type="InterPro" id="IPR015819">
    <property type="entry name" value="Lipid_transp_b-sht_shell"/>
</dbReference>
<dbReference type="STRING" id="46835.A0A504YJU5"/>
<dbReference type="InterPro" id="IPR015817">
    <property type="entry name" value="Vitellinogen_open_b-sht_sub1"/>
</dbReference>
<dbReference type="InterPro" id="IPR050733">
    <property type="entry name" value="Vitellogenin/Apolipophorin"/>
</dbReference>
<proteinExistence type="predicted"/>
<feature type="region of interest" description="Disordered" evidence="4">
    <location>
        <begin position="1"/>
        <end position="33"/>
    </location>
</feature>
<evidence type="ECO:0000256" key="3">
    <source>
        <dbReference type="PROSITE-ProRule" id="PRU00557"/>
    </source>
</evidence>
<evidence type="ECO:0000313" key="6">
    <source>
        <dbReference type="EMBL" id="TPP60609.1"/>
    </source>
</evidence>
<dbReference type="Gene3D" id="1.25.10.20">
    <property type="entry name" value="Vitellinogen, superhelical"/>
    <property type="match status" value="1"/>
</dbReference>
<evidence type="ECO:0000259" key="5">
    <source>
        <dbReference type="PROSITE" id="PS51211"/>
    </source>
</evidence>
<feature type="domain" description="Vitellogenin" evidence="5">
    <location>
        <begin position="1"/>
        <end position="484"/>
    </location>
</feature>
<gene>
    <name evidence="6" type="ORF">FGIG_02001</name>
</gene>
<dbReference type="AlphaFoldDB" id="A0A504YJU5"/>
<dbReference type="SUPFAM" id="SSF48431">
    <property type="entry name" value="Lipovitellin-phosvitin complex, superhelical domain"/>
    <property type="match status" value="1"/>
</dbReference>
<organism evidence="6 7">
    <name type="scientific">Fasciola gigantica</name>
    <name type="common">Giant liver fluke</name>
    <dbReference type="NCBI Taxonomy" id="46835"/>
    <lineage>
        <taxon>Eukaryota</taxon>
        <taxon>Metazoa</taxon>
        <taxon>Spiralia</taxon>
        <taxon>Lophotrochozoa</taxon>
        <taxon>Platyhelminthes</taxon>
        <taxon>Trematoda</taxon>
        <taxon>Digenea</taxon>
        <taxon>Plagiorchiida</taxon>
        <taxon>Echinostomata</taxon>
        <taxon>Echinostomatoidea</taxon>
        <taxon>Fasciolidae</taxon>
        <taxon>Fasciola</taxon>
    </lineage>
</organism>
<dbReference type="InterPro" id="IPR015255">
    <property type="entry name" value="Vitellinogen_open_b-sht"/>
</dbReference>
<dbReference type="EMBL" id="SUNJ01009193">
    <property type="protein sequence ID" value="TPP60609.1"/>
    <property type="molecule type" value="Genomic_DNA"/>
</dbReference>
<dbReference type="PROSITE" id="PS51211">
    <property type="entry name" value="VITELLOGENIN"/>
    <property type="match status" value="1"/>
</dbReference>
<dbReference type="OrthoDB" id="6484170at2759"/>
<evidence type="ECO:0000256" key="4">
    <source>
        <dbReference type="SAM" id="MobiDB-lite"/>
    </source>
</evidence>
<dbReference type="SMART" id="SM01169">
    <property type="entry name" value="DUF1943"/>
    <property type="match status" value="1"/>
</dbReference>
<dbReference type="GO" id="GO:0005319">
    <property type="term" value="F:lipid transporter activity"/>
    <property type="evidence" value="ECO:0007669"/>
    <property type="project" value="InterPro"/>
</dbReference>
<dbReference type="PANTHER" id="PTHR23345">
    <property type="entry name" value="VITELLOGENIN-RELATED"/>
    <property type="match status" value="1"/>
</dbReference>
<dbReference type="InterPro" id="IPR001747">
    <property type="entry name" value="Vitellogenin_N"/>
</dbReference>
<dbReference type="InterPro" id="IPR011030">
    <property type="entry name" value="Lipovitellin_superhlx_dom"/>
</dbReference>
<protein>
    <recommendedName>
        <fullName evidence="5">Vitellogenin domain-containing protein</fullName>
    </recommendedName>
</protein>
<evidence type="ECO:0000256" key="1">
    <source>
        <dbReference type="ARBA" id="ARBA00023157"/>
    </source>
</evidence>
<evidence type="ECO:0000313" key="7">
    <source>
        <dbReference type="Proteomes" id="UP000316759"/>
    </source>
</evidence>
<keyword evidence="2" id="KW-0325">Glycoprotein</keyword>
<keyword evidence="1" id="KW-1015">Disulfide bond</keyword>
<comment type="caution">
    <text evidence="6">The sequence shown here is derived from an EMBL/GenBank/DDBJ whole genome shotgun (WGS) entry which is preliminary data.</text>
</comment>
<sequence>MRNTGGETVVRKSKARTPLAFSNDREEPGGSQLHSGASRIYSILKQSQKIPHLDGSLVCSQIIELDVGLLNSTCDEIIVIARNGNSMDKTVVHVQTALRRLKRDDTVSTGDMTGFSGSIEPTFDLKNYYSQMKKAVSGEKSKFVQLVREVYLTNSPRSMYKAIRQSRLLSYSEQTALMDEILAEDHADIRKVYAGILVETGTVATFKFLRDNAEKLGLTSSDILSALKKISYPDADLLQIMIELLRDDEVTGAALPVSGAVQTFCHQHPHCQDYEELTQIVDLITETIGTHCTYTDKEQMNQVIIALRALGNMGRLLQSRLATILSSCLENPKVDVSVQVTAIEALRLTDCSQQLDNIMIQHMADQLRDIELRIFAYRSYMRCPMEHKLPKILNLLQNESSQQFGSYVYSHLTNLASLVGPIAEPWTDIIGPFEKRIAQFRRKFALNRRSFSKHYGSFYRFKNVGVHMETSVIFGPESPLPRHVSVNLTIDLFDGQLQFLEFGIRSTEQSQLWKNLLKPTVSAVSVPLDALEKLIRKQQNLEKMTTAFLRIGAQDQWYTPDLKKTIYDLLALSKSSESNLIKSELLVNNMIVIDSSLFIPTIGGFPIEINYLALKTSRKGSANRIYFAPGEGQVNWTSSSHLSFGTQLKVAGFQHRSTINQWWSLSFDANLHGAVRYTRQADHKEGRIYLENWDNDQLALKYKYDHYAILDDAVVPNSINSPQMTLLSETPTYVGTLLGVKATSKKHLTDELPEQEDYNSVIHHTVFADVPLLEKSSIILTHSFLADYSQNGILHATGNLSSTPWQIYGVYTESDERQRFTARIQYPTGTLTLTFRGNLTGNFKLQIHNADSSWPEPLELTQRVINSRHTYYPSFKRFHHDTRLRLRDDQVLSLQLEWNSGRRNGRLEQGVIRAKQTNKQNCSELQSALTWTEGDATSRLDQTVSGYSRQLRVETKVVQHDNNPLTFSVGMDQFFSKNIWMIHTDLPAIISFNAWSYSPDMPSLQLNYSTACTYRYRLDQGGSFEAFSVLNIPSANIDALAKADLQWKSIRKAGVSWIQDLSGSVTLRIFPPENDRYFRVNISPVESAVVRQGGGLDHQQVALLTKAFDHAGSINSSSQRRPAALANKAQQQVVGNIGPSS</sequence>